<keyword evidence="4 6" id="KW-1133">Transmembrane helix</keyword>
<evidence type="ECO:0000256" key="2">
    <source>
        <dbReference type="ARBA" id="ARBA00022448"/>
    </source>
</evidence>
<feature type="transmembrane region" description="Helical" evidence="6">
    <location>
        <begin position="404"/>
        <end position="430"/>
    </location>
</feature>
<dbReference type="InterPro" id="IPR036259">
    <property type="entry name" value="MFS_trans_sf"/>
</dbReference>
<feature type="transmembrane region" description="Helical" evidence="6">
    <location>
        <begin position="381"/>
        <end position="398"/>
    </location>
</feature>
<organism evidence="8 9">
    <name type="scientific">Elysia crispata</name>
    <name type="common">lettuce slug</name>
    <dbReference type="NCBI Taxonomy" id="231223"/>
    <lineage>
        <taxon>Eukaryota</taxon>
        <taxon>Metazoa</taxon>
        <taxon>Spiralia</taxon>
        <taxon>Lophotrochozoa</taxon>
        <taxon>Mollusca</taxon>
        <taxon>Gastropoda</taxon>
        <taxon>Heterobranchia</taxon>
        <taxon>Euthyneura</taxon>
        <taxon>Panpulmonata</taxon>
        <taxon>Sacoglossa</taxon>
        <taxon>Placobranchoidea</taxon>
        <taxon>Plakobranchidae</taxon>
        <taxon>Elysia</taxon>
    </lineage>
</organism>
<dbReference type="SUPFAM" id="SSF103473">
    <property type="entry name" value="MFS general substrate transporter"/>
    <property type="match status" value="1"/>
</dbReference>
<feature type="transmembrane region" description="Helical" evidence="6">
    <location>
        <begin position="107"/>
        <end position="130"/>
    </location>
</feature>
<evidence type="ECO:0000256" key="5">
    <source>
        <dbReference type="ARBA" id="ARBA00023136"/>
    </source>
</evidence>
<keyword evidence="3 6" id="KW-0812">Transmembrane</keyword>
<dbReference type="InterPro" id="IPR005828">
    <property type="entry name" value="MFS_sugar_transport-like"/>
</dbReference>
<feature type="transmembrane region" description="Helical" evidence="6">
    <location>
        <begin position="442"/>
        <end position="464"/>
    </location>
</feature>
<dbReference type="Gene3D" id="1.20.1250.20">
    <property type="entry name" value="MFS general substrate transporter like domains"/>
    <property type="match status" value="2"/>
</dbReference>
<proteinExistence type="predicted"/>
<dbReference type="PANTHER" id="PTHR43385:SF1">
    <property type="entry name" value="RIBOFLAVIN TRANSPORTER RIBJ"/>
    <property type="match status" value="1"/>
</dbReference>
<feature type="transmembrane region" description="Helical" evidence="6">
    <location>
        <begin position="83"/>
        <end position="101"/>
    </location>
</feature>
<comment type="subcellular location">
    <subcellularLocation>
        <location evidence="1">Membrane</location>
        <topology evidence="1">Multi-pass membrane protein</topology>
    </subcellularLocation>
</comment>
<evidence type="ECO:0000256" key="3">
    <source>
        <dbReference type="ARBA" id="ARBA00022692"/>
    </source>
</evidence>
<accession>A0AAE0YLL6</accession>
<gene>
    <name evidence="8" type="ORF">RRG08_046289</name>
</gene>
<feature type="transmembrane region" description="Helical" evidence="6">
    <location>
        <begin position="308"/>
        <end position="328"/>
    </location>
</feature>
<keyword evidence="5 6" id="KW-0472">Membrane</keyword>
<keyword evidence="2" id="KW-0813">Transport</keyword>
<dbReference type="EMBL" id="JAWDGP010005927">
    <property type="protein sequence ID" value="KAK3749784.1"/>
    <property type="molecule type" value="Genomic_DNA"/>
</dbReference>
<sequence length="499" mass="55487">MEEKTRSCKKYCSILGAHFAMAPLSFLWIYGNLMAYMDSFFQFACPKHCLDAESPWILAMYVAGQFPGMFLVKPLVQKLGVKWAGMVTMVISNVAVLASAWSMQVSVAWTAVIYGIIVGPCVGMCISLTLHVISGWTPEWTALYMSTVSCFPTALSVLQNQLITAYVNPDNLAADAKIGRRAYFSEPEILDRVPSAVRTIAFMSFGLQLLGYILIFNPPKPSKNTAITGAELAELNREAEDHEKVKSTELAGETFDQDRKSYGSTEPEPTITPVRCYDLHNGNQKHRCAQRADAVKEETVISWTPSQVLLSSAYYAILLFGVTTEYSLQIKANFYKQFAQIYIHDDNYLTLIGSIEPIVSTLFRIVFGALVDKHFLTLKEVIIVSAAVNSILSSFWYVSPAASAVSYLFIMLGLSVAHNLLYVIMFCAAIKLFGPDHLFTNFGLTTVYLPVGSFLTPTIVHPVLDTLGWFWLFTSCSVFSLLTLVFVVATSFDTQRRTQ</sequence>
<dbReference type="PROSITE" id="PS50850">
    <property type="entry name" value="MFS"/>
    <property type="match status" value="1"/>
</dbReference>
<dbReference type="GO" id="GO:0016020">
    <property type="term" value="C:membrane"/>
    <property type="evidence" value="ECO:0007669"/>
    <property type="project" value="UniProtKB-SubCell"/>
</dbReference>
<feature type="transmembrane region" description="Helical" evidence="6">
    <location>
        <begin position="12"/>
        <end position="31"/>
    </location>
</feature>
<evidence type="ECO:0000313" key="9">
    <source>
        <dbReference type="Proteomes" id="UP001283361"/>
    </source>
</evidence>
<dbReference type="InterPro" id="IPR020846">
    <property type="entry name" value="MFS_dom"/>
</dbReference>
<feature type="transmembrane region" description="Helical" evidence="6">
    <location>
        <begin position="470"/>
        <end position="492"/>
    </location>
</feature>
<evidence type="ECO:0000313" key="8">
    <source>
        <dbReference type="EMBL" id="KAK3749784.1"/>
    </source>
</evidence>
<reference evidence="8" key="1">
    <citation type="journal article" date="2023" name="G3 (Bethesda)">
        <title>A reference genome for the long-term kleptoplast-retaining sea slug Elysia crispata morphotype clarki.</title>
        <authorList>
            <person name="Eastman K.E."/>
            <person name="Pendleton A.L."/>
            <person name="Shaikh M.A."/>
            <person name="Suttiyut T."/>
            <person name="Ogas R."/>
            <person name="Tomko P."/>
            <person name="Gavelis G."/>
            <person name="Widhalm J.R."/>
            <person name="Wisecaver J.H."/>
        </authorList>
    </citation>
    <scope>NUCLEOTIDE SEQUENCE</scope>
    <source>
        <strain evidence="8">ECLA1</strain>
    </source>
</reference>
<comment type="caution">
    <text evidence="8">The sequence shown here is derived from an EMBL/GenBank/DDBJ whole genome shotgun (WGS) entry which is preliminary data.</text>
</comment>
<dbReference type="AlphaFoldDB" id="A0AAE0YLL6"/>
<dbReference type="InterPro" id="IPR052983">
    <property type="entry name" value="MFS_Riboflavin_Transporter"/>
</dbReference>
<feature type="transmembrane region" description="Helical" evidence="6">
    <location>
        <begin position="142"/>
        <end position="163"/>
    </location>
</feature>
<evidence type="ECO:0000259" key="7">
    <source>
        <dbReference type="PROSITE" id="PS50850"/>
    </source>
</evidence>
<feature type="transmembrane region" description="Helical" evidence="6">
    <location>
        <begin position="56"/>
        <end position="76"/>
    </location>
</feature>
<dbReference type="PANTHER" id="PTHR43385">
    <property type="entry name" value="RIBOFLAVIN TRANSPORTER RIBJ"/>
    <property type="match status" value="1"/>
</dbReference>
<feature type="domain" description="Major facilitator superfamily (MFS) profile" evidence="7">
    <location>
        <begin position="309"/>
        <end position="499"/>
    </location>
</feature>
<dbReference type="Proteomes" id="UP001283361">
    <property type="component" value="Unassembled WGS sequence"/>
</dbReference>
<evidence type="ECO:0000256" key="6">
    <source>
        <dbReference type="SAM" id="Phobius"/>
    </source>
</evidence>
<name>A0AAE0YLL6_9GAST</name>
<evidence type="ECO:0000256" key="1">
    <source>
        <dbReference type="ARBA" id="ARBA00004141"/>
    </source>
</evidence>
<feature type="transmembrane region" description="Helical" evidence="6">
    <location>
        <begin position="196"/>
        <end position="215"/>
    </location>
</feature>
<dbReference type="GO" id="GO:0022857">
    <property type="term" value="F:transmembrane transporter activity"/>
    <property type="evidence" value="ECO:0007669"/>
    <property type="project" value="InterPro"/>
</dbReference>
<keyword evidence="9" id="KW-1185">Reference proteome</keyword>
<protein>
    <recommendedName>
        <fullName evidence="7">Major facilitator superfamily (MFS) profile domain-containing protein</fullName>
    </recommendedName>
</protein>
<dbReference type="Pfam" id="PF00083">
    <property type="entry name" value="Sugar_tr"/>
    <property type="match status" value="1"/>
</dbReference>
<evidence type="ECO:0000256" key="4">
    <source>
        <dbReference type="ARBA" id="ARBA00022989"/>
    </source>
</evidence>
<feature type="transmembrane region" description="Helical" evidence="6">
    <location>
        <begin position="348"/>
        <end position="369"/>
    </location>
</feature>